<keyword evidence="13" id="KW-0732">Signal</keyword>
<keyword evidence="5 11" id="KW-0812">Transmembrane</keyword>
<evidence type="ECO:0000256" key="2">
    <source>
        <dbReference type="ARBA" id="ARBA00022448"/>
    </source>
</evidence>
<accession>A0A2N0H6J9</accession>
<dbReference type="PANTHER" id="PTHR32552:SF81">
    <property type="entry name" value="TONB-DEPENDENT OUTER MEMBRANE RECEPTOR"/>
    <property type="match status" value="1"/>
</dbReference>
<dbReference type="Pfam" id="PF00593">
    <property type="entry name" value="TonB_dep_Rec_b-barrel"/>
    <property type="match status" value="1"/>
</dbReference>
<dbReference type="PROSITE" id="PS52016">
    <property type="entry name" value="TONB_DEPENDENT_REC_3"/>
    <property type="match status" value="1"/>
</dbReference>
<dbReference type="Proteomes" id="UP000232587">
    <property type="component" value="Unassembled WGS sequence"/>
</dbReference>
<keyword evidence="10 11" id="KW-0998">Cell outer membrane</keyword>
<name>A0A2N0H6J9_9SPHN</name>
<keyword evidence="16" id="KW-0675">Receptor</keyword>
<evidence type="ECO:0000259" key="14">
    <source>
        <dbReference type="Pfam" id="PF00593"/>
    </source>
</evidence>
<dbReference type="EMBL" id="PHUF01000004">
    <property type="protein sequence ID" value="PKB14573.1"/>
    <property type="molecule type" value="Genomic_DNA"/>
</dbReference>
<evidence type="ECO:0000256" key="4">
    <source>
        <dbReference type="ARBA" id="ARBA00022496"/>
    </source>
</evidence>
<dbReference type="GO" id="GO:0006826">
    <property type="term" value="P:iron ion transport"/>
    <property type="evidence" value="ECO:0007669"/>
    <property type="project" value="UniProtKB-KW"/>
</dbReference>
<dbReference type="InterPro" id="IPR036942">
    <property type="entry name" value="Beta-barrel_TonB_sf"/>
</dbReference>
<dbReference type="GO" id="GO:0009279">
    <property type="term" value="C:cell outer membrane"/>
    <property type="evidence" value="ECO:0007669"/>
    <property type="project" value="UniProtKB-SubCell"/>
</dbReference>
<comment type="subcellular location">
    <subcellularLocation>
        <location evidence="1 11">Cell outer membrane</location>
        <topology evidence="1 11">Multi-pass membrane protein</topology>
    </subcellularLocation>
</comment>
<dbReference type="InterPro" id="IPR000531">
    <property type="entry name" value="Beta-barrel_TonB"/>
</dbReference>
<evidence type="ECO:0000256" key="6">
    <source>
        <dbReference type="ARBA" id="ARBA00023004"/>
    </source>
</evidence>
<comment type="caution">
    <text evidence="16">The sequence shown here is derived from an EMBL/GenBank/DDBJ whole genome shotgun (WGS) entry which is preliminary data.</text>
</comment>
<keyword evidence="3 11" id="KW-1134">Transmembrane beta strand</keyword>
<dbReference type="SUPFAM" id="SSF56935">
    <property type="entry name" value="Porins"/>
    <property type="match status" value="1"/>
</dbReference>
<feature type="chain" id="PRO_5014657674" evidence="13">
    <location>
        <begin position="27"/>
        <end position="785"/>
    </location>
</feature>
<evidence type="ECO:0000313" key="16">
    <source>
        <dbReference type="EMBL" id="PKB14573.1"/>
    </source>
</evidence>
<gene>
    <name evidence="16" type="ORF">B0I00_2170</name>
</gene>
<evidence type="ECO:0000256" key="9">
    <source>
        <dbReference type="ARBA" id="ARBA00023136"/>
    </source>
</evidence>
<organism evidence="16 17">
    <name type="scientific">Novosphingobium kunmingense</name>
    <dbReference type="NCBI Taxonomy" id="1211806"/>
    <lineage>
        <taxon>Bacteria</taxon>
        <taxon>Pseudomonadati</taxon>
        <taxon>Pseudomonadota</taxon>
        <taxon>Alphaproteobacteria</taxon>
        <taxon>Sphingomonadales</taxon>
        <taxon>Sphingomonadaceae</taxon>
        <taxon>Novosphingobium</taxon>
    </lineage>
</organism>
<evidence type="ECO:0000256" key="8">
    <source>
        <dbReference type="ARBA" id="ARBA00023077"/>
    </source>
</evidence>
<evidence type="ECO:0000256" key="5">
    <source>
        <dbReference type="ARBA" id="ARBA00022692"/>
    </source>
</evidence>
<dbReference type="Pfam" id="PF07715">
    <property type="entry name" value="Plug"/>
    <property type="match status" value="1"/>
</dbReference>
<evidence type="ECO:0000259" key="15">
    <source>
        <dbReference type="Pfam" id="PF07715"/>
    </source>
</evidence>
<dbReference type="InterPro" id="IPR039426">
    <property type="entry name" value="TonB-dep_rcpt-like"/>
</dbReference>
<evidence type="ECO:0000256" key="3">
    <source>
        <dbReference type="ARBA" id="ARBA00022452"/>
    </source>
</evidence>
<evidence type="ECO:0000256" key="12">
    <source>
        <dbReference type="RuleBase" id="RU003357"/>
    </source>
</evidence>
<keyword evidence="9 11" id="KW-0472">Membrane</keyword>
<evidence type="ECO:0000256" key="1">
    <source>
        <dbReference type="ARBA" id="ARBA00004571"/>
    </source>
</evidence>
<keyword evidence="17" id="KW-1185">Reference proteome</keyword>
<comment type="similarity">
    <text evidence="11 12">Belongs to the TonB-dependent receptor family.</text>
</comment>
<proteinExistence type="inferred from homology"/>
<keyword evidence="2 11" id="KW-0813">Transport</keyword>
<dbReference type="InterPro" id="IPR012910">
    <property type="entry name" value="Plug_dom"/>
</dbReference>
<reference evidence="16 17" key="1">
    <citation type="submission" date="2017-11" db="EMBL/GenBank/DDBJ databases">
        <title>Genomic Encyclopedia of Type Strains, Phase III (KMG-III): the genomes of soil and plant-associated and newly described type strains.</title>
        <authorList>
            <person name="Whitman W."/>
        </authorList>
    </citation>
    <scope>NUCLEOTIDE SEQUENCE [LARGE SCALE GENOMIC DNA]</scope>
    <source>
        <strain evidence="16 17">CGMCC 1.12274</strain>
    </source>
</reference>
<keyword evidence="6" id="KW-0408">Iron</keyword>
<evidence type="ECO:0000256" key="13">
    <source>
        <dbReference type="SAM" id="SignalP"/>
    </source>
</evidence>
<keyword evidence="7" id="KW-0406">Ion transport</keyword>
<keyword evidence="8 12" id="KW-0798">TonB box</keyword>
<dbReference type="RefSeq" id="WP_100867395.1">
    <property type="nucleotide sequence ID" value="NZ_PHUF01000004.1"/>
</dbReference>
<dbReference type="OrthoDB" id="9760494at2"/>
<feature type="signal peptide" evidence="13">
    <location>
        <begin position="1"/>
        <end position="26"/>
    </location>
</feature>
<evidence type="ECO:0000256" key="10">
    <source>
        <dbReference type="ARBA" id="ARBA00023237"/>
    </source>
</evidence>
<protein>
    <submittedName>
        <fullName evidence="16">Outer membrane receptor protein involved in Fe transport</fullName>
    </submittedName>
</protein>
<keyword evidence="4" id="KW-0410">Iron transport</keyword>
<dbReference type="AlphaFoldDB" id="A0A2N0H6J9"/>
<evidence type="ECO:0000256" key="7">
    <source>
        <dbReference type="ARBA" id="ARBA00023065"/>
    </source>
</evidence>
<feature type="domain" description="TonB-dependent receptor plug" evidence="15">
    <location>
        <begin position="61"/>
        <end position="174"/>
    </location>
</feature>
<sequence>MHKFGFFVGAASIALVTGFAPSSAAAQVADTTATDSAVSDEVEAQDGGIVVTARRREESIVDVPIAISAFTSQTIADRGLNSVNAVAQQTPGLQFDRGATAGDIRPSLRGIALIEGRSNVAIIVDGIDVTGVSLNTTIGGGGSQTSTTLMDLERIEVVKGPQTVYFGRSAFAGAIQFVTKDPSFNLGGSIQAALGDFDRRELSATITGPIVDDTVAAKLTATYRNFGGFYTNPGNGMGLGGSEIWGVGGSVLVRSGGFKGKFSLSYLDEHSSPIGAYVIPRPNVTQFGVNKITADTFNEALVGISSNIDYAGNMAETLRGVANLSYDAGNGWTIDSITGINKVTSTDQYDFDTKTPNTPSGTALAGGLLNCLPGVCVGIGDFDGDLQQISEELRLSYDAGSMRFLLGGYYFDEAFKQLDYTRFVGSQAFVTGTRSGITPRLSTLDTKTYAGFGSIEADVTDALTLTGELRFNHEIIKASAATGFNILFQNGSTAITFRGQETFNSWLPRFSLKYKLSTEANLYASVAKGSKPGGFNVGQVIDSLRPFGQESVWTYELGAKGRLFDGALTFDASLYYSDWRDVQVTTICYGTASPFGPEAACPTATAVSLNYIVNADKARVKGAELGLVAKPLEGLTLTGNYAYADSKFVDFVARDVYPSPAGVTRQFGGNRMPLIPMHSLSGSIRVEEPVSETATGFVEFLARHRTSRYARFDNRVLIGAKTVADLQIGVKGESWTALFFVDNLFNDKTPEFTRYYGNFNPSTPNGEFIAAPAKRALGVRLSKSF</sequence>
<dbReference type="PANTHER" id="PTHR32552">
    <property type="entry name" value="FERRICHROME IRON RECEPTOR-RELATED"/>
    <property type="match status" value="1"/>
</dbReference>
<evidence type="ECO:0000313" key="17">
    <source>
        <dbReference type="Proteomes" id="UP000232587"/>
    </source>
</evidence>
<dbReference type="Gene3D" id="2.40.170.20">
    <property type="entry name" value="TonB-dependent receptor, beta-barrel domain"/>
    <property type="match status" value="1"/>
</dbReference>
<feature type="domain" description="TonB-dependent receptor-like beta-barrel" evidence="14">
    <location>
        <begin position="315"/>
        <end position="744"/>
    </location>
</feature>
<evidence type="ECO:0000256" key="11">
    <source>
        <dbReference type="PROSITE-ProRule" id="PRU01360"/>
    </source>
</evidence>